<keyword evidence="3" id="KW-1185">Reference proteome</keyword>
<dbReference type="AlphaFoldDB" id="A0A158HWU9"/>
<reference evidence="2" key="1">
    <citation type="submission" date="2016-01" db="EMBL/GenBank/DDBJ databases">
        <authorList>
            <person name="Peeters C."/>
        </authorList>
    </citation>
    <scope>NUCLEOTIDE SEQUENCE [LARGE SCALE GENOMIC DNA]</scope>
    <source>
        <strain evidence="2">LMG 29317</strain>
    </source>
</reference>
<proteinExistence type="predicted"/>
<organism evidence="2 3">
    <name type="scientific">Caballeronia arvi</name>
    <dbReference type="NCBI Taxonomy" id="1777135"/>
    <lineage>
        <taxon>Bacteria</taxon>
        <taxon>Pseudomonadati</taxon>
        <taxon>Pseudomonadota</taxon>
        <taxon>Betaproteobacteria</taxon>
        <taxon>Burkholderiales</taxon>
        <taxon>Burkholderiaceae</taxon>
        <taxon>Caballeronia</taxon>
    </lineage>
</organism>
<feature type="domain" description="DUF5672" evidence="1">
    <location>
        <begin position="63"/>
        <end position="226"/>
    </location>
</feature>
<evidence type="ECO:0000313" key="2">
    <source>
        <dbReference type="EMBL" id="SAL48371.1"/>
    </source>
</evidence>
<dbReference type="Pfam" id="PF18922">
    <property type="entry name" value="DUF5672"/>
    <property type="match status" value="1"/>
</dbReference>
<evidence type="ECO:0000259" key="1">
    <source>
        <dbReference type="Pfam" id="PF18922"/>
    </source>
</evidence>
<dbReference type="RefSeq" id="WP_061146806.1">
    <property type="nucleotide sequence ID" value="NZ_FCOM02000007.1"/>
</dbReference>
<gene>
    <name evidence="2" type="ORF">AWB74_02214</name>
</gene>
<protein>
    <recommendedName>
        <fullName evidence="1">DUF5672 domain-containing protein</fullName>
    </recommendedName>
</protein>
<dbReference type="InterPro" id="IPR043729">
    <property type="entry name" value="DUF5672"/>
</dbReference>
<name>A0A158HWU9_9BURK</name>
<dbReference type="Proteomes" id="UP000055019">
    <property type="component" value="Unassembled WGS sequence"/>
</dbReference>
<dbReference type="EMBL" id="FCOM02000007">
    <property type="protein sequence ID" value="SAL48371.1"/>
    <property type="molecule type" value="Genomic_DNA"/>
</dbReference>
<accession>A0A158HWU9</accession>
<dbReference type="OrthoDB" id="7391526at2"/>
<evidence type="ECO:0000313" key="3">
    <source>
        <dbReference type="Proteomes" id="UP000055019"/>
    </source>
</evidence>
<sequence>MRDFSNITLVSVTGLNDAQGAAFALEFSRRQMPGASALLLSPCVPDYLPPEVRHRAIAPMSFKEYSLFMLFALWRVVETDYALTIQDDGWLLDAANWSDEFLEYDYVGAPVQLGRVEKPEGIYWMKDFSWYAEIGKPDTRVIPVLNGGFSLRSRRMLRALIDHPQIRMEIPPPQIDEDGPIRMSWFNDATHEDVQLSGVLRPELEAVGLRFPPLEVAARFAFEQAAFGHMGGDPMRVFGMHGTWRRLTSIDPPIVRYNEKRSYLADDHPFEPSVIRMLEHRGYRVEFVPESA</sequence>
<comment type="caution">
    <text evidence="2">The sequence shown here is derived from an EMBL/GenBank/DDBJ whole genome shotgun (WGS) entry which is preliminary data.</text>
</comment>